<dbReference type="EC" id="2.3.1.117" evidence="9"/>
<evidence type="ECO:0000256" key="7">
    <source>
        <dbReference type="ARBA" id="ARBA00023154"/>
    </source>
</evidence>
<dbReference type="InterPro" id="IPR026586">
    <property type="entry name" value="Type2_DapD"/>
</dbReference>
<feature type="binding site" evidence="9">
    <location>
        <position position="204"/>
    </location>
    <ligand>
        <name>succinyl-CoA</name>
        <dbReference type="ChEBI" id="CHEBI:57292"/>
    </ligand>
</feature>
<feature type="active site" description="Acyl-anhydride intermediate" evidence="9">
    <location>
        <position position="187"/>
    </location>
</feature>
<dbReference type="GO" id="GO:0019877">
    <property type="term" value="P:diaminopimelate biosynthetic process"/>
    <property type="evidence" value="ECO:0007669"/>
    <property type="project" value="UniProtKB-UniRule"/>
</dbReference>
<comment type="subunit">
    <text evidence="9">Homotrimer.</text>
</comment>
<reference evidence="11 12" key="1">
    <citation type="journal article" date="2016" name="Front. Microbiol.">
        <title>Genomic Resource of Rice Seed Associated Bacteria.</title>
        <authorList>
            <person name="Midha S."/>
            <person name="Bansal K."/>
            <person name="Sharma S."/>
            <person name="Kumar N."/>
            <person name="Patil P.P."/>
            <person name="Chaudhry V."/>
            <person name="Patil P.B."/>
        </authorList>
    </citation>
    <scope>NUCLEOTIDE SEQUENCE [LARGE SCALE GENOMIC DNA]</scope>
    <source>
        <strain evidence="11 12">RSA3</strain>
    </source>
</reference>
<evidence type="ECO:0000256" key="8">
    <source>
        <dbReference type="ARBA" id="ARBA00023315"/>
    </source>
</evidence>
<sequence length="303" mass="31215">MSNERRISAAGLSTIAEGGTVLDAWFPKPSLGGEPEVSTDLEAQAGADERRNVRIETVSLTIDADAAPASTVDAYLRLHALSHLLVRPNEINLDGIFGHLPNVAWTNAGPIHPDDAARLRPALQRHGIQIKGLDKFPRLTDYVSPAGVRIADASRVRLGAHLSPGTTVMHEGFVNFNAGTLGSSMIEGRVSQGVVIGDGTDIGGGASIMGTLSGGGTHRVSIGARTLLGANAGIGISLGDDCVVEAGLYVTAGTKVKVGDEVVKAGELSGRNGILFRRNSLTGAVEASARAGVGVTLNEALHA</sequence>
<dbReference type="InterPro" id="IPR032784">
    <property type="entry name" value="THDPS_M"/>
</dbReference>
<keyword evidence="1 9" id="KW-0963">Cytoplasm</keyword>
<evidence type="ECO:0000313" key="11">
    <source>
        <dbReference type="EMBL" id="KTS13424.1"/>
    </source>
</evidence>
<dbReference type="EMBL" id="LDRV01000026">
    <property type="protein sequence ID" value="KTS13424.1"/>
    <property type="molecule type" value="Genomic_DNA"/>
</dbReference>
<keyword evidence="5 9" id="KW-0460">Magnesium</keyword>
<protein>
    <recommendedName>
        <fullName evidence="9">2,3,4,5-tetrahydropyridine-2,6-dicarboxylate N-succinyltransferase</fullName>
        <ecNumber evidence="9">2.3.1.117</ecNumber>
    </recommendedName>
    <alternativeName>
        <fullName evidence="9">Tetrahydrodipicolinate N-succinyltransferase</fullName>
        <shortName evidence="9">THDP succinyltransferase</shortName>
        <shortName evidence="9">THP succinyltransferase</shortName>
    </alternativeName>
    <alternativeName>
        <fullName evidence="9">Tetrahydropicolinate succinylase</fullName>
    </alternativeName>
</protein>
<name>A0A147FA12_MICTE</name>
<evidence type="ECO:0000256" key="1">
    <source>
        <dbReference type="ARBA" id="ARBA00022490"/>
    </source>
</evidence>
<dbReference type="PATRIC" id="fig|2033.7.peg.1538"/>
<accession>A0A147FA12</accession>
<feature type="binding site" evidence="9">
    <location>
        <position position="264"/>
    </location>
    <ligand>
        <name>succinyl-CoA</name>
        <dbReference type="ChEBI" id="CHEBI:57292"/>
    </ligand>
</feature>
<dbReference type="Gene3D" id="3.30.70.2010">
    <property type="match status" value="1"/>
</dbReference>
<feature type="binding site" evidence="9">
    <location>
        <position position="207"/>
    </location>
    <ligand>
        <name>succinyl-CoA</name>
        <dbReference type="ChEBI" id="CHEBI:57292"/>
    </ligand>
</feature>
<feature type="binding site" evidence="9">
    <location>
        <position position="253"/>
    </location>
    <ligand>
        <name>succinyl-CoA</name>
        <dbReference type="ChEBI" id="CHEBI:57292"/>
    </ligand>
</feature>
<feature type="binding site" evidence="9">
    <location>
        <position position="189"/>
    </location>
    <ligand>
        <name>succinyl-CoA</name>
        <dbReference type="ChEBI" id="CHEBI:57292"/>
    </ligand>
</feature>
<dbReference type="HAMAP" id="MF_02122">
    <property type="entry name" value="DapD_type2"/>
    <property type="match status" value="1"/>
</dbReference>
<dbReference type="InterPro" id="IPR011004">
    <property type="entry name" value="Trimer_LpxA-like_sf"/>
</dbReference>
<dbReference type="GO" id="GO:0009089">
    <property type="term" value="P:lysine biosynthetic process via diaminopimelate"/>
    <property type="evidence" value="ECO:0007669"/>
    <property type="project" value="UniProtKB-UniRule"/>
</dbReference>
<feature type="domain" description="2,3,4,5-tetrahydropyridine-2,6-dicarboxylate N-succinyltransferase middle" evidence="10">
    <location>
        <begin position="100"/>
        <end position="138"/>
    </location>
</feature>
<dbReference type="InterPro" id="IPR038361">
    <property type="entry name" value="THDPS_M_sf"/>
</dbReference>
<evidence type="ECO:0000256" key="6">
    <source>
        <dbReference type="ARBA" id="ARBA00022915"/>
    </source>
</evidence>
<dbReference type="InterPro" id="IPR001451">
    <property type="entry name" value="Hexapep"/>
</dbReference>
<evidence type="ECO:0000313" key="12">
    <source>
        <dbReference type="Proteomes" id="UP000072189"/>
    </source>
</evidence>
<keyword evidence="7 9" id="KW-0457">Lysine biosynthesis</keyword>
<comment type="catalytic activity">
    <reaction evidence="9">
        <text>(S)-2,3,4,5-tetrahydrodipicolinate + succinyl-CoA + H2O = (S)-2-succinylamino-6-oxoheptanedioate + CoA</text>
        <dbReference type="Rhea" id="RHEA:17325"/>
        <dbReference type="ChEBI" id="CHEBI:15377"/>
        <dbReference type="ChEBI" id="CHEBI:15685"/>
        <dbReference type="ChEBI" id="CHEBI:16845"/>
        <dbReference type="ChEBI" id="CHEBI:57287"/>
        <dbReference type="ChEBI" id="CHEBI:57292"/>
        <dbReference type="EC" id="2.3.1.117"/>
    </reaction>
</comment>
<dbReference type="GO" id="GO:0000287">
    <property type="term" value="F:magnesium ion binding"/>
    <property type="evidence" value="ECO:0007669"/>
    <property type="project" value="UniProtKB-UniRule"/>
</dbReference>
<feature type="binding site" evidence="9">
    <location>
        <begin position="277"/>
        <end position="280"/>
    </location>
    <ligand>
        <name>succinyl-CoA</name>
        <dbReference type="ChEBI" id="CHEBI:57292"/>
    </ligand>
</feature>
<dbReference type="UniPathway" id="UPA00034">
    <property type="reaction ID" value="UER00019"/>
</dbReference>
<dbReference type="InterPro" id="IPR019875">
    <property type="entry name" value="DapD_actinobacteria"/>
</dbReference>
<dbReference type="NCBIfam" id="TIGR03535">
    <property type="entry name" value="DapD_actino"/>
    <property type="match status" value="1"/>
</dbReference>
<organism evidence="11 12">
    <name type="scientific">Microbacterium testaceum</name>
    <name type="common">Aureobacterium testaceum</name>
    <name type="synonym">Brevibacterium testaceum</name>
    <dbReference type="NCBI Taxonomy" id="2033"/>
    <lineage>
        <taxon>Bacteria</taxon>
        <taxon>Bacillati</taxon>
        <taxon>Actinomycetota</taxon>
        <taxon>Actinomycetes</taxon>
        <taxon>Micrococcales</taxon>
        <taxon>Microbacteriaceae</taxon>
        <taxon>Microbacterium</taxon>
    </lineage>
</organism>
<feature type="binding site" evidence="9">
    <location>
        <begin position="245"/>
        <end position="246"/>
    </location>
    <ligand>
        <name>succinyl-CoA</name>
        <dbReference type="ChEBI" id="CHEBI:57292"/>
    </ligand>
</feature>
<keyword evidence="2 9" id="KW-0028">Amino-acid biosynthesis</keyword>
<dbReference type="RefSeq" id="WP_058613501.1">
    <property type="nucleotide sequence ID" value="NZ_LDRV01000026.1"/>
</dbReference>
<comment type="subcellular location">
    <subcellularLocation>
        <location evidence="9">Cytoplasm</location>
    </subcellularLocation>
</comment>
<evidence type="ECO:0000256" key="3">
    <source>
        <dbReference type="ARBA" id="ARBA00022679"/>
    </source>
</evidence>
<dbReference type="AlphaFoldDB" id="A0A147FA12"/>
<keyword evidence="8 9" id="KW-0012">Acyltransferase</keyword>
<evidence type="ECO:0000259" key="10">
    <source>
        <dbReference type="Pfam" id="PF14789"/>
    </source>
</evidence>
<comment type="caution">
    <text evidence="9">Lacks conserved residue(s) required for the propagation of feature annotation.</text>
</comment>
<comment type="pathway">
    <text evidence="9">Amino-acid biosynthesis; L-lysine biosynthesis via DAP pathway; LL-2,6-diaminopimelate from (S)-tetrahydrodipicolinate (succinylase route): step 1/3.</text>
</comment>
<evidence type="ECO:0000256" key="9">
    <source>
        <dbReference type="HAMAP-Rule" id="MF_02122"/>
    </source>
</evidence>
<keyword evidence="6 9" id="KW-0220">Diaminopimelate biosynthesis</keyword>
<dbReference type="CDD" id="cd04649">
    <property type="entry name" value="LbH_THP_succinylT_putative"/>
    <property type="match status" value="1"/>
</dbReference>
<proteinExistence type="inferred from homology"/>
<dbReference type="Proteomes" id="UP000072189">
    <property type="component" value="Unassembled WGS sequence"/>
</dbReference>
<keyword evidence="4 9" id="KW-0479">Metal-binding</keyword>
<comment type="caution">
    <text evidence="11">The sequence shown here is derived from an EMBL/GenBank/DDBJ whole genome shotgun (WGS) entry which is preliminary data.</text>
</comment>
<dbReference type="GO" id="GO:0005737">
    <property type="term" value="C:cytoplasm"/>
    <property type="evidence" value="ECO:0007669"/>
    <property type="project" value="UniProtKB-SubCell"/>
</dbReference>
<evidence type="ECO:0000256" key="4">
    <source>
        <dbReference type="ARBA" id="ARBA00022723"/>
    </source>
</evidence>
<evidence type="ECO:0000256" key="5">
    <source>
        <dbReference type="ARBA" id="ARBA00022842"/>
    </source>
</evidence>
<feature type="binding site" evidence="9">
    <location>
        <position position="230"/>
    </location>
    <ligand>
        <name>succinyl-CoA</name>
        <dbReference type="ChEBI" id="CHEBI:57292"/>
    </ligand>
</feature>
<dbReference type="Pfam" id="PF14602">
    <property type="entry name" value="Hexapep_2"/>
    <property type="match status" value="1"/>
</dbReference>
<comment type="similarity">
    <text evidence="9">Belongs to the type 2 tetrahydrodipicolinate N-succinyltransferase family.</text>
</comment>
<dbReference type="Gene3D" id="3.30.60.70">
    <property type="entry name" value="Trimeric LpxA-like enzymes"/>
    <property type="match status" value="1"/>
</dbReference>
<dbReference type="Gene3D" id="2.160.10.10">
    <property type="entry name" value="Hexapeptide repeat proteins"/>
    <property type="match status" value="1"/>
</dbReference>
<evidence type="ECO:0000256" key="2">
    <source>
        <dbReference type="ARBA" id="ARBA00022605"/>
    </source>
</evidence>
<dbReference type="SUPFAM" id="SSF51161">
    <property type="entry name" value="Trimeric LpxA-like enzymes"/>
    <property type="match status" value="1"/>
</dbReference>
<dbReference type="Pfam" id="PF14789">
    <property type="entry name" value="THDPS_M"/>
    <property type="match status" value="1"/>
</dbReference>
<keyword evidence="3 9" id="KW-0808">Transferase</keyword>
<gene>
    <name evidence="9" type="primary">dapD</name>
    <name evidence="11" type="ORF">RSA3_04780</name>
</gene>
<comment type="function">
    <text evidence="9">Catalyzes the conversion of the cyclic tetrahydrodipicolinate (THDP) into the acyclic N-succinyl-L-2-amino-6-oxopimelate using succinyl-CoA.</text>
</comment>
<feature type="binding site" evidence="9">
    <location>
        <position position="171"/>
    </location>
    <ligand>
        <name>Mg(2+)</name>
        <dbReference type="ChEBI" id="CHEBI:18420"/>
        <label>2</label>
        <note>ligand shared between trimeric partners</note>
    </ligand>
</feature>
<dbReference type="GO" id="GO:0008666">
    <property type="term" value="F:2,3,4,5-tetrahydropyridine-2,6-dicarboxylate N-succinyltransferase activity"/>
    <property type="evidence" value="ECO:0007669"/>
    <property type="project" value="UniProtKB-UniRule"/>
</dbReference>